<sequence length="344" mass="38011">MSYETPLSPRPLHHLSDVRHRVLSSRQLREHGVPSSTVNERCRPGGPWQLLLPGVYLLHTGPATSEERLHAALMYTRARTQGIPAQEPRGTQAGAPYGEAMITGLAALALYRFTSAPPLLRIDHIDVLVPGTRRLRETGFVRPVRTHAVPRPRLVTGVPVAPVARAVTDAVTRLTDPEQIRRLLTEAVRGGHCEAARLVRELSRARLLNRPHIVDAVDVLLAEGRSLAEDRLYALVTDHALPAPLWNVELRLPGGPSLGPVDAYWPDHGVVVDIDARAPRQEPDATWTRQAQKRHHLEHLGLTVVHLTPRKLRESPDQQAAVIRTALATSVERGARGYVVVLPR</sequence>
<keyword evidence="2" id="KW-1185">Reference proteome</keyword>
<gene>
    <name evidence="1" type="ORF">FRZ00_05390</name>
</gene>
<name>A0A5N5WCJ0_STRMB</name>
<dbReference type="EMBL" id="VOKX01000009">
    <property type="protein sequence ID" value="KAB7850048.1"/>
    <property type="molecule type" value="Genomic_DNA"/>
</dbReference>
<accession>A0A5N5WCJ0</accession>
<proteinExistence type="predicted"/>
<comment type="caution">
    <text evidence="1">The sequence shown here is derived from an EMBL/GenBank/DDBJ whole genome shotgun (WGS) entry which is preliminary data.</text>
</comment>
<dbReference type="Proteomes" id="UP000327000">
    <property type="component" value="Unassembled WGS sequence"/>
</dbReference>
<organism evidence="1 2">
    <name type="scientific">Streptomyces mobaraensis</name>
    <name type="common">Streptoverticillium mobaraense</name>
    <dbReference type="NCBI Taxonomy" id="35621"/>
    <lineage>
        <taxon>Bacteria</taxon>
        <taxon>Bacillati</taxon>
        <taxon>Actinomycetota</taxon>
        <taxon>Actinomycetes</taxon>
        <taxon>Kitasatosporales</taxon>
        <taxon>Streptomycetaceae</taxon>
        <taxon>Streptomyces</taxon>
    </lineage>
</organism>
<dbReference type="RefSeq" id="WP_152262616.1">
    <property type="nucleotide sequence ID" value="NZ_VOKX01000009.1"/>
</dbReference>
<evidence type="ECO:0000313" key="1">
    <source>
        <dbReference type="EMBL" id="KAB7850048.1"/>
    </source>
</evidence>
<dbReference type="AlphaFoldDB" id="A0A5N5WCJ0"/>
<evidence type="ECO:0008006" key="3">
    <source>
        <dbReference type="Google" id="ProtNLM"/>
    </source>
</evidence>
<reference evidence="1 2" key="1">
    <citation type="journal article" date="2019" name="Microb. Cell Fact.">
        <title>Exploring novel herbicidin analogues by transcriptional regulator overexpression and MS/MS molecular networking.</title>
        <authorList>
            <person name="Shi Y."/>
            <person name="Gu R."/>
            <person name="Li Y."/>
            <person name="Wang X."/>
            <person name="Ren W."/>
            <person name="Li X."/>
            <person name="Wang L."/>
            <person name="Xie Y."/>
            <person name="Hong B."/>
        </authorList>
    </citation>
    <scope>NUCLEOTIDE SEQUENCE [LARGE SCALE GENOMIC DNA]</scope>
    <source>
        <strain evidence="1 2">US-43</strain>
    </source>
</reference>
<dbReference type="OrthoDB" id="4870610at2"/>
<protein>
    <recommendedName>
        <fullName evidence="3">Type IV toxin-antitoxin system AbiEi family antitoxin domain-containing protein</fullName>
    </recommendedName>
</protein>
<evidence type="ECO:0000313" key="2">
    <source>
        <dbReference type="Proteomes" id="UP000327000"/>
    </source>
</evidence>